<dbReference type="Proteomes" id="UP000316612">
    <property type="component" value="Unassembled WGS sequence"/>
</dbReference>
<gene>
    <name evidence="1" type="ORF">AUR04nite_00150</name>
</gene>
<reference evidence="1 2" key="1">
    <citation type="submission" date="2019-06" db="EMBL/GenBank/DDBJ databases">
        <title>Whole genome shotgun sequence of Glutamicibacter uratoxydans NBRC 15515.</title>
        <authorList>
            <person name="Hosoyama A."/>
            <person name="Uohara A."/>
            <person name="Ohji S."/>
            <person name="Ichikawa N."/>
        </authorList>
    </citation>
    <scope>NUCLEOTIDE SEQUENCE [LARGE SCALE GENOMIC DNA]</scope>
    <source>
        <strain evidence="1 2">NBRC 15515</strain>
    </source>
</reference>
<name>A0A4Y4DIW7_GLUUR</name>
<accession>A0A4Y4DIW7</accession>
<protein>
    <submittedName>
        <fullName evidence="1">Uncharacterized protein</fullName>
    </submittedName>
</protein>
<organism evidence="1 2">
    <name type="scientific">Glutamicibacter uratoxydans</name>
    <name type="common">Arthrobacter uratoxydans</name>
    <dbReference type="NCBI Taxonomy" id="43667"/>
    <lineage>
        <taxon>Bacteria</taxon>
        <taxon>Bacillati</taxon>
        <taxon>Actinomycetota</taxon>
        <taxon>Actinomycetes</taxon>
        <taxon>Micrococcales</taxon>
        <taxon>Micrococcaceae</taxon>
        <taxon>Glutamicibacter</taxon>
    </lineage>
</organism>
<keyword evidence="2" id="KW-1185">Reference proteome</keyword>
<evidence type="ECO:0000313" key="1">
    <source>
        <dbReference type="EMBL" id="GED04483.1"/>
    </source>
</evidence>
<comment type="caution">
    <text evidence="1">The sequence shown here is derived from an EMBL/GenBank/DDBJ whole genome shotgun (WGS) entry which is preliminary data.</text>
</comment>
<sequence length="259" mass="27835">MNQRTALDTIADCFEAIDETRITGENPLKAFRRAAGAGASRDDVIAKRLCSSADMELGIYFSLPSSQRIINNQPDIEQVIWSLLDVINSFRGSGGYATPSKVEVSMLRMISQSITSASNASHTLTDESFSTLRAELQQIEQELGDPANDSDYIKAIRVQVRHLRAELDRMPVDSDAIISKAAALIGMLAICAKNSQGPEQKKFIKFLKRTLGAIGFGAFTGAGGDILGDAVMGAIEGAFTTDVVAPDVNNVDDHDLPVA</sequence>
<proteinExistence type="predicted"/>
<dbReference type="RefSeq" id="WP_141360699.1">
    <property type="nucleotide sequence ID" value="NZ_BAAAJL010000007.1"/>
</dbReference>
<dbReference type="EMBL" id="BJNY01000001">
    <property type="protein sequence ID" value="GED04483.1"/>
    <property type="molecule type" value="Genomic_DNA"/>
</dbReference>
<dbReference type="AlphaFoldDB" id="A0A4Y4DIW7"/>
<evidence type="ECO:0000313" key="2">
    <source>
        <dbReference type="Proteomes" id="UP000316612"/>
    </source>
</evidence>